<dbReference type="PANTHER" id="PTHR40128:SF1">
    <property type="entry name" value="PHYTANOYL-COA HYDROXYLASE"/>
    <property type="match status" value="1"/>
</dbReference>
<comment type="caution">
    <text evidence="1">The sequence shown here is derived from an EMBL/GenBank/DDBJ whole genome shotgun (WGS) entry which is preliminary data.</text>
</comment>
<organism evidence="1 2">
    <name type="scientific">Microlunatus endophyticus</name>
    <dbReference type="NCBI Taxonomy" id="1716077"/>
    <lineage>
        <taxon>Bacteria</taxon>
        <taxon>Bacillati</taxon>
        <taxon>Actinomycetota</taxon>
        <taxon>Actinomycetes</taxon>
        <taxon>Propionibacteriales</taxon>
        <taxon>Propionibacteriaceae</taxon>
        <taxon>Microlunatus</taxon>
    </lineage>
</organism>
<dbReference type="Pfam" id="PF05721">
    <property type="entry name" value="PhyH"/>
    <property type="match status" value="1"/>
</dbReference>
<reference evidence="1" key="2">
    <citation type="submission" date="2020-09" db="EMBL/GenBank/DDBJ databases">
        <authorList>
            <person name="Sun Q."/>
            <person name="Zhou Y."/>
        </authorList>
    </citation>
    <scope>NUCLEOTIDE SEQUENCE</scope>
    <source>
        <strain evidence="1">CGMCC 4.7306</strain>
    </source>
</reference>
<dbReference type="InterPro" id="IPR008775">
    <property type="entry name" value="Phytyl_CoA_dOase-like"/>
</dbReference>
<dbReference type="EMBL" id="BMMZ01000017">
    <property type="protein sequence ID" value="GGL81908.1"/>
    <property type="molecule type" value="Genomic_DNA"/>
</dbReference>
<dbReference type="Gene3D" id="2.60.120.620">
    <property type="entry name" value="q2cbj1_9rhob like domain"/>
    <property type="match status" value="1"/>
</dbReference>
<evidence type="ECO:0000313" key="2">
    <source>
        <dbReference type="Proteomes" id="UP000613840"/>
    </source>
</evidence>
<protein>
    <submittedName>
        <fullName evidence="1">Phytanoyl-CoA dioxygenase</fullName>
    </submittedName>
</protein>
<dbReference type="Proteomes" id="UP000613840">
    <property type="component" value="Unassembled WGS sequence"/>
</dbReference>
<dbReference type="PANTHER" id="PTHR40128">
    <property type="entry name" value="EXPRESSED PROTEIN"/>
    <property type="match status" value="1"/>
</dbReference>
<keyword evidence="1" id="KW-0223">Dioxygenase</keyword>
<reference evidence="1" key="1">
    <citation type="journal article" date="2014" name="Int. J. Syst. Evol. Microbiol.">
        <title>Complete genome sequence of Corynebacterium casei LMG S-19264T (=DSM 44701T), isolated from a smear-ripened cheese.</title>
        <authorList>
            <consortium name="US DOE Joint Genome Institute (JGI-PGF)"/>
            <person name="Walter F."/>
            <person name="Albersmeier A."/>
            <person name="Kalinowski J."/>
            <person name="Ruckert C."/>
        </authorList>
    </citation>
    <scope>NUCLEOTIDE SEQUENCE</scope>
    <source>
        <strain evidence="1">CGMCC 4.7306</strain>
    </source>
</reference>
<dbReference type="RefSeq" id="WP_188898118.1">
    <property type="nucleotide sequence ID" value="NZ_BMMZ01000017.1"/>
</dbReference>
<proteinExistence type="predicted"/>
<keyword evidence="1" id="KW-0560">Oxidoreductase</keyword>
<gene>
    <name evidence="1" type="ORF">GCM10011575_45240</name>
</gene>
<accession>A0A917SI57</accession>
<keyword evidence="2" id="KW-1185">Reference proteome</keyword>
<dbReference type="GO" id="GO:0016706">
    <property type="term" value="F:2-oxoglutarate-dependent dioxygenase activity"/>
    <property type="evidence" value="ECO:0007669"/>
    <property type="project" value="UniProtKB-ARBA"/>
</dbReference>
<name>A0A917SI57_9ACTN</name>
<sequence>MLTSNGYVLDEAPHRLGALRPVPDGERRSREALWNRLDCDGYLLLRNFLDPAVVGEFRRYYFARLAEAGLREDGSGEVDQARLRHILFREIVPGPEYDAFCRQPVIVDFFSWLLGDDVHLHRRKIIRHTRPGDSGIGQATQAHYDLLYLREGTDEVLTLWIPLGDCPVPRGGLIYLEGSHHWVQAEEAAGVRKRPAASITADLPGLADDHDGRWLMTDYAAGDVMVHTAQMVHAALDNVDPAHIMRLSTDIRYQRVSDAVDGRWQHDWHDRDGL</sequence>
<dbReference type="SUPFAM" id="SSF51197">
    <property type="entry name" value="Clavaminate synthase-like"/>
    <property type="match status" value="1"/>
</dbReference>
<evidence type="ECO:0000313" key="1">
    <source>
        <dbReference type="EMBL" id="GGL81908.1"/>
    </source>
</evidence>
<dbReference type="AlphaFoldDB" id="A0A917SI57"/>